<evidence type="ECO:0000313" key="1">
    <source>
        <dbReference type="EMBL" id="GAF87679.1"/>
    </source>
</evidence>
<proteinExistence type="predicted"/>
<protein>
    <submittedName>
        <fullName evidence="1">Uncharacterized protein</fullName>
    </submittedName>
</protein>
<organism evidence="1">
    <name type="scientific">marine sediment metagenome</name>
    <dbReference type="NCBI Taxonomy" id="412755"/>
    <lineage>
        <taxon>unclassified sequences</taxon>
        <taxon>metagenomes</taxon>
        <taxon>ecological metagenomes</taxon>
    </lineage>
</organism>
<dbReference type="EMBL" id="BARS01015170">
    <property type="protein sequence ID" value="GAF87679.1"/>
    <property type="molecule type" value="Genomic_DNA"/>
</dbReference>
<sequence>MRYLDYLSEQERHANWVNYTPESLKSDFAEYKKKEERKWKTRAQAIGARFPLFKGFPEFTQALKKAKVKKLFEGEAEKINNVALSDKLSSVKNMVSGYQRPRDVDRIVKGFESNAKMPMPIILKGK</sequence>
<gene>
    <name evidence="1" type="ORF">S01H1_25163</name>
</gene>
<dbReference type="AlphaFoldDB" id="X0T361"/>
<comment type="caution">
    <text evidence="1">The sequence shown here is derived from an EMBL/GenBank/DDBJ whole genome shotgun (WGS) entry which is preliminary data.</text>
</comment>
<accession>X0T361</accession>
<feature type="non-terminal residue" evidence="1">
    <location>
        <position position="126"/>
    </location>
</feature>
<reference evidence="1" key="1">
    <citation type="journal article" date="2014" name="Front. Microbiol.">
        <title>High frequency of phylogenetically diverse reductive dehalogenase-homologous genes in deep subseafloor sedimentary metagenomes.</title>
        <authorList>
            <person name="Kawai M."/>
            <person name="Futagami T."/>
            <person name="Toyoda A."/>
            <person name="Takaki Y."/>
            <person name="Nishi S."/>
            <person name="Hori S."/>
            <person name="Arai W."/>
            <person name="Tsubouchi T."/>
            <person name="Morono Y."/>
            <person name="Uchiyama I."/>
            <person name="Ito T."/>
            <person name="Fujiyama A."/>
            <person name="Inagaki F."/>
            <person name="Takami H."/>
        </authorList>
    </citation>
    <scope>NUCLEOTIDE SEQUENCE</scope>
    <source>
        <strain evidence="1">Expedition CK06-06</strain>
    </source>
</reference>
<name>X0T361_9ZZZZ</name>